<feature type="compositionally biased region" description="Basic residues" evidence="1">
    <location>
        <begin position="211"/>
        <end position="232"/>
    </location>
</feature>
<protein>
    <submittedName>
        <fullName evidence="4">Capping protein inhibiting regulator of actin dynamics-like</fullName>
    </submittedName>
</protein>
<dbReference type="Proteomes" id="UP000808372">
    <property type="component" value="Chromosome 7"/>
</dbReference>
<feature type="compositionally biased region" description="Polar residues" evidence="1">
    <location>
        <begin position="395"/>
        <end position="408"/>
    </location>
</feature>
<reference evidence="4" key="1">
    <citation type="submission" date="2025-08" db="UniProtKB">
        <authorList>
            <consortium name="RefSeq"/>
        </authorList>
    </citation>
    <scope>IDENTIFICATION</scope>
    <source>
        <tissue evidence="4">White muscle</tissue>
    </source>
</reference>
<evidence type="ECO:0000313" key="4">
    <source>
        <dbReference type="RefSeq" id="XP_038853035.1"/>
    </source>
</evidence>
<feature type="compositionally biased region" description="Pro residues" evidence="1">
    <location>
        <begin position="791"/>
        <end position="805"/>
    </location>
</feature>
<dbReference type="InterPro" id="IPR028030">
    <property type="entry name" value="DUF4592"/>
</dbReference>
<feature type="compositionally biased region" description="Pro residues" evidence="1">
    <location>
        <begin position="179"/>
        <end position="191"/>
    </location>
</feature>
<feature type="compositionally biased region" description="Polar residues" evidence="1">
    <location>
        <begin position="89"/>
        <end position="105"/>
    </location>
</feature>
<dbReference type="InterPro" id="IPR026713">
    <property type="entry name" value="CRACD-like"/>
</dbReference>
<dbReference type="RefSeq" id="XP_038853035.1">
    <property type="nucleotide sequence ID" value="XM_038997107.1"/>
</dbReference>
<feature type="compositionally biased region" description="Basic and acidic residues" evidence="1">
    <location>
        <begin position="551"/>
        <end position="563"/>
    </location>
</feature>
<feature type="compositionally biased region" description="Low complexity" evidence="1">
    <location>
        <begin position="510"/>
        <end position="526"/>
    </location>
</feature>
<feature type="compositionally biased region" description="Basic and acidic residues" evidence="1">
    <location>
        <begin position="595"/>
        <end position="606"/>
    </location>
</feature>
<feature type="domain" description="DUF4592" evidence="2">
    <location>
        <begin position="120"/>
        <end position="227"/>
    </location>
</feature>
<feature type="region of interest" description="Disordered" evidence="1">
    <location>
        <begin position="123"/>
        <end position="984"/>
    </location>
</feature>
<feature type="compositionally biased region" description="Acidic residues" evidence="1">
    <location>
        <begin position="255"/>
        <end position="272"/>
    </location>
</feature>
<feature type="compositionally biased region" description="Polar residues" evidence="1">
    <location>
        <begin position="369"/>
        <end position="385"/>
    </location>
</feature>
<feature type="compositionally biased region" description="Polar residues" evidence="1">
    <location>
        <begin position="430"/>
        <end position="446"/>
    </location>
</feature>
<sequence>MDTNTGEVEDSGEELTGRKKSRFKLLKSRLFGRLKRKETEGLMKQSQSASDFTADVIAPGDDDSEDDCLGGPNTLGSRALSHDSIFLADQSQSSSEPTRVLSQENVHSRIRELQLKLQRQNMCLGPPPLLIPGKRMEDSGATSEDDGLPQSPPEILFHDRTAQGPSYKCLSQPSSRPLSPNPASPCDPEPSPTVDFTSPAQYTPSLDSSAARHRMSVKPRNQRASAKGRKGPLRASRLGSESLSDLDPDQPLSEREEEQDGTEDEDREEEEERERPFSSSPKDSEEKPWQSVPPGGQKEVLQRQESSETEGRITTNPLYLQAMTSPLPEPMTKTSILETPSLPTPPSAAVEEPQKPLEPIRVKRPRTLIQDNSDQGSRPGSTSEKTLSRPLSPVYGSNNVTSTTNQLPSKEKPEENMTPATSNKGDRLSRNTQGVSLADTSSSTHHSALPTPAPRVIRQTQRPAFERESVRETTAVPLSGVNEETSKLDMMQRTTGQPTGHEDTLPRANSFSISSSRQRSKSATGSAHTGTRNEEMNAEGKGGEGFVTKNPHQESVRRQEVKPEQATFKGLKENQPQPAPQERKVQTEVEVVEETGLKGGEKRDGQSEGNEEQEQEQEKEQEQEQERRSAFGVKLRTTSQSLKYRLQRDQEFRVKCHIVSTTAEPVKGEIGTSSKVRGDLANKALRKGPSQVSDCPPSYTPDRNRLNENQDDDDTDLVVDAFLDPDKGPSSRPALGLPRGAETPGSNGSAGSEPVWMSMAREKTRSLQQHLSPETEPGTGGTGGTTTPQYTPSPRPAPTPAPQPRLQPTAQPSTQPPSQSQPSTKTASQKQTSAPVVQPPSQPIPSGRPILRGMQLTATLTTWPSDQPNTQTASQPTPQGTAQQLTQPSSQPHIPTRPTLRGASERSSRSLKRAEKMPVEKWTERALPTGTMEESSNGQIEIHIAKPEIPSSSSSSSSLSHRGQPTWMELAKRKSLAWSDKTMD</sequence>
<feature type="compositionally biased region" description="Basic and acidic residues" evidence="1">
    <location>
        <begin position="300"/>
        <end position="311"/>
    </location>
</feature>
<proteinExistence type="predicted"/>
<organism evidence="3 4">
    <name type="scientific">Salvelinus namaycush</name>
    <name type="common">Lake trout</name>
    <name type="synonym">Salmo namaycush</name>
    <dbReference type="NCBI Taxonomy" id="8040"/>
    <lineage>
        <taxon>Eukaryota</taxon>
        <taxon>Metazoa</taxon>
        <taxon>Chordata</taxon>
        <taxon>Craniata</taxon>
        <taxon>Vertebrata</taxon>
        <taxon>Euteleostomi</taxon>
        <taxon>Actinopterygii</taxon>
        <taxon>Neopterygii</taxon>
        <taxon>Teleostei</taxon>
        <taxon>Protacanthopterygii</taxon>
        <taxon>Salmoniformes</taxon>
        <taxon>Salmonidae</taxon>
        <taxon>Salmoninae</taxon>
        <taxon>Salvelinus</taxon>
    </lineage>
</organism>
<feature type="compositionally biased region" description="Basic and acidic residues" evidence="1">
    <location>
        <begin position="352"/>
        <end position="361"/>
    </location>
</feature>
<dbReference type="PANTHER" id="PTHR47743:SF1">
    <property type="entry name" value="CRACD-LIKE PROTEIN"/>
    <property type="match status" value="1"/>
</dbReference>
<feature type="region of interest" description="Disordered" evidence="1">
    <location>
        <begin position="88"/>
        <end position="107"/>
    </location>
</feature>
<name>A0A8U0R138_SALNM</name>
<feature type="compositionally biased region" description="Low complexity" evidence="1">
    <location>
        <begin position="951"/>
        <end position="960"/>
    </location>
</feature>
<feature type="compositionally biased region" description="Polar residues" evidence="1">
    <location>
        <begin position="312"/>
        <end position="324"/>
    </location>
</feature>
<keyword evidence="3" id="KW-1185">Reference proteome</keyword>
<evidence type="ECO:0000313" key="3">
    <source>
        <dbReference type="Proteomes" id="UP000808372"/>
    </source>
</evidence>
<evidence type="ECO:0000259" key="2">
    <source>
        <dbReference type="Pfam" id="PF15262"/>
    </source>
</evidence>
<feature type="region of interest" description="Disordered" evidence="1">
    <location>
        <begin position="40"/>
        <end position="75"/>
    </location>
</feature>
<feature type="compositionally biased region" description="Polar residues" evidence="1">
    <location>
        <begin position="856"/>
        <end position="893"/>
    </location>
</feature>
<dbReference type="OrthoDB" id="9944945at2759"/>
<feature type="compositionally biased region" description="Polar residues" evidence="1">
    <location>
        <begin position="194"/>
        <end position="208"/>
    </location>
</feature>
<evidence type="ECO:0000256" key="1">
    <source>
        <dbReference type="SAM" id="MobiDB-lite"/>
    </source>
</evidence>
<dbReference type="AlphaFoldDB" id="A0A8U0R138"/>
<dbReference type="PANTHER" id="PTHR47743">
    <property type="entry name" value="KIAA1210 / KIAA1211 FAMILY MEMBER"/>
    <property type="match status" value="1"/>
</dbReference>
<gene>
    <name evidence="4" type="primary">LOC120050516</name>
</gene>
<feature type="compositionally biased region" description="Polar residues" evidence="1">
    <location>
        <begin position="169"/>
        <end position="178"/>
    </location>
</feature>
<feature type="compositionally biased region" description="Low complexity" evidence="1">
    <location>
        <begin position="806"/>
        <end position="836"/>
    </location>
</feature>
<dbReference type="GeneID" id="120050516"/>
<accession>A0A8U0R138</accession>
<feature type="compositionally biased region" description="Basic and acidic residues" evidence="1">
    <location>
        <begin position="616"/>
        <end position="629"/>
    </location>
</feature>
<dbReference type="Pfam" id="PF15262">
    <property type="entry name" value="DUF4592"/>
    <property type="match status" value="1"/>
</dbReference>
<dbReference type="KEGG" id="snh:120050516"/>
<feature type="compositionally biased region" description="Basic and acidic residues" evidence="1">
    <location>
        <begin position="903"/>
        <end position="924"/>
    </location>
</feature>